<accession>A0AAD8NRY0</accession>
<dbReference type="GO" id="GO:0005524">
    <property type="term" value="F:ATP binding"/>
    <property type="evidence" value="ECO:0007669"/>
    <property type="project" value="UniProtKB-UniRule"/>
</dbReference>
<feature type="compositionally biased region" description="Low complexity" evidence="13">
    <location>
        <begin position="185"/>
        <end position="200"/>
    </location>
</feature>
<evidence type="ECO:0000259" key="14">
    <source>
        <dbReference type="PROSITE" id="PS50011"/>
    </source>
</evidence>
<dbReference type="InterPro" id="IPR001245">
    <property type="entry name" value="Ser-Thr/Tyr_kinase_cat_dom"/>
</dbReference>
<keyword evidence="8" id="KW-0418">Kinase</keyword>
<dbReference type="GO" id="GO:0061630">
    <property type="term" value="F:ubiquitin protein ligase activity"/>
    <property type="evidence" value="ECO:0007669"/>
    <property type="project" value="UniProtKB-EC"/>
</dbReference>
<dbReference type="Gene3D" id="3.30.40.10">
    <property type="entry name" value="Zinc/RING finger domain, C3HC4 (zinc finger)"/>
    <property type="match status" value="1"/>
</dbReference>
<dbReference type="FunFam" id="3.30.200.20:FF:000039">
    <property type="entry name" value="receptor-like protein kinase FERONIA"/>
    <property type="match status" value="1"/>
</dbReference>
<evidence type="ECO:0000256" key="1">
    <source>
        <dbReference type="ARBA" id="ARBA00000900"/>
    </source>
</evidence>
<dbReference type="SUPFAM" id="SSF57850">
    <property type="entry name" value="RING/U-box"/>
    <property type="match status" value="1"/>
</dbReference>
<proteinExistence type="predicted"/>
<dbReference type="InterPro" id="IPR000719">
    <property type="entry name" value="Prot_kinase_dom"/>
</dbReference>
<dbReference type="Pfam" id="PF04564">
    <property type="entry name" value="U-box"/>
    <property type="match status" value="1"/>
</dbReference>
<evidence type="ECO:0000256" key="12">
    <source>
        <dbReference type="SAM" id="Coils"/>
    </source>
</evidence>
<feature type="coiled-coil region" evidence="12">
    <location>
        <begin position="354"/>
        <end position="472"/>
    </location>
</feature>
<dbReference type="Gene3D" id="1.10.510.10">
    <property type="entry name" value="Transferase(Phosphotransferase) domain 1"/>
    <property type="match status" value="1"/>
</dbReference>
<evidence type="ECO:0000256" key="2">
    <source>
        <dbReference type="ARBA" id="ARBA00003861"/>
    </source>
</evidence>
<organism evidence="16 17">
    <name type="scientific">Tagetes erecta</name>
    <name type="common">African marigold</name>
    <dbReference type="NCBI Taxonomy" id="13708"/>
    <lineage>
        <taxon>Eukaryota</taxon>
        <taxon>Viridiplantae</taxon>
        <taxon>Streptophyta</taxon>
        <taxon>Embryophyta</taxon>
        <taxon>Tracheophyta</taxon>
        <taxon>Spermatophyta</taxon>
        <taxon>Magnoliopsida</taxon>
        <taxon>eudicotyledons</taxon>
        <taxon>Gunneridae</taxon>
        <taxon>Pentapetalae</taxon>
        <taxon>asterids</taxon>
        <taxon>campanulids</taxon>
        <taxon>Asterales</taxon>
        <taxon>Asteraceae</taxon>
        <taxon>Asteroideae</taxon>
        <taxon>Heliantheae alliance</taxon>
        <taxon>Tageteae</taxon>
        <taxon>Tagetes</taxon>
    </lineage>
</organism>
<dbReference type="PANTHER" id="PTHR45647">
    <property type="entry name" value="OS02G0152300 PROTEIN"/>
    <property type="match status" value="1"/>
</dbReference>
<dbReference type="Pfam" id="PF07714">
    <property type="entry name" value="PK_Tyr_Ser-Thr"/>
    <property type="match status" value="1"/>
</dbReference>
<evidence type="ECO:0000313" key="16">
    <source>
        <dbReference type="EMBL" id="KAK1418683.1"/>
    </source>
</evidence>
<dbReference type="SMART" id="SM00220">
    <property type="entry name" value="S_TKc"/>
    <property type="match status" value="1"/>
</dbReference>
<keyword evidence="5" id="KW-0723">Serine/threonine-protein kinase</keyword>
<evidence type="ECO:0000256" key="4">
    <source>
        <dbReference type="ARBA" id="ARBA00012483"/>
    </source>
</evidence>
<keyword evidence="17" id="KW-1185">Reference proteome</keyword>
<dbReference type="AlphaFoldDB" id="A0AAD8NRY0"/>
<evidence type="ECO:0000256" key="6">
    <source>
        <dbReference type="ARBA" id="ARBA00022679"/>
    </source>
</evidence>
<keyword evidence="9" id="KW-0833">Ubl conjugation pathway</keyword>
<dbReference type="EC" id="2.3.2.27" evidence="4"/>
<dbReference type="SUPFAM" id="SSF52402">
    <property type="entry name" value="Adenine nucleotide alpha hydrolases-like"/>
    <property type="match status" value="1"/>
</dbReference>
<comment type="pathway">
    <text evidence="3">Protein modification; protein ubiquitination.</text>
</comment>
<evidence type="ECO:0000259" key="15">
    <source>
        <dbReference type="PROSITE" id="PS51698"/>
    </source>
</evidence>
<keyword evidence="10 11" id="KW-0067">ATP-binding</keyword>
<keyword evidence="12" id="KW-0175">Coiled coil</keyword>
<evidence type="ECO:0000256" key="3">
    <source>
        <dbReference type="ARBA" id="ARBA00004906"/>
    </source>
</evidence>
<feature type="binding site" evidence="11">
    <location>
        <position position="528"/>
    </location>
    <ligand>
        <name>ATP</name>
        <dbReference type="ChEBI" id="CHEBI:30616"/>
    </ligand>
</feature>
<evidence type="ECO:0000313" key="17">
    <source>
        <dbReference type="Proteomes" id="UP001229421"/>
    </source>
</evidence>
<feature type="domain" description="U-box" evidence="15">
    <location>
        <begin position="785"/>
        <end position="856"/>
    </location>
</feature>
<comment type="function">
    <text evidence="2">Functions as an E3 ubiquitin ligase.</text>
</comment>
<evidence type="ECO:0000256" key="13">
    <source>
        <dbReference type="SAM" id="MobiDB-lite"/>
    </source>
</evidence>
<feature type="region of interest" description="Disordered" evidence="13">
    <location>
        <begin position="183"/>
        <end position="208"/>
    </location>
</feature>
<dbReference type="InterPro" id="IPR013083">
    <property type="entry name" value="Znf_RING/FYVE/PHD"/>
</dbReference>
<feature type="domain" description="Protein kinase" evidence="14">
    <location>
        <begin position="501"/>
        <end position="767"/>
    </location>
</feature>
<evidence type="ECO:0000256" key="5">
    <source>
        <dbReference type="ARBA" id="ARBA00022527"/>
    </source>
</evidence>
<dbReference type="InterPro" id="IPR008271">
    <property type="entry name" value="Ser/Thr_kinase_AS"/>
</dbReference>
<dbReference type="CDD" id="cd01989">
    <property type="entry name" value="USP_STK_Ubox_N"/>
    <property type="match status" value="1"/>
</dbReference>
<dbReference type="Gene3D" id="3.40.50.620">
    <property type="entry name" value="HUPs"/>
    <property type="match status" value="1"/>
</dbReference>
<evidence type="ECO:0000256" key="10">
    <source>
        <dbReference type="ARBA" id="ARBA00022840"/>
    </source>
</evidence>
<evidence type="ECO:0000256" key="7">
    <source>
        <dbReference type="ARBA" id="ARBA00022741"/>
    </source>
</evidence>
<dbReference type="GO" id="GO:0016567">
    <property type="term" value="P:protein ubiquitination"/>
    <property type="evidence" value="ECO:0007669"/>
    <property type="project" value="InterPro"/>
</dbReference>
<dbReference type="GO" id="GO:0004674">
    <property type="term" value="F:protein serine/threonine kinase activity"/>
    <property type="evidence" value="ECO:0007669"/>
    <property type="project" value="UniProtKB-KW"/>
</dbReference>
<evidence type="ECO:0000256" key="9">
    <source>
        <dbReference type="ARBA" id="ARBA00022786"/>
    </source>
</evidence>
<evidence type="ECO:0000256" key="11">
    <source>
        <dbReference type="PROSITE-ProRule" id="PRU10141"/>
    </source>
</evidence>
<sequence length="856" mass="95944">MNQTRYPVMGEIVEEDKVFVAVGKNMKESQSTLLWALHNSGGRKICILHVHQPAEKIPIMGTKFKINQLEAHQVAAYHEMERQDMQRLLDKYKQTCLQAGLSAEVHYIEMDSVEKGIVEFILQHSVKRLVMGGAADKHYSRKMVELKSKKAIYVRLLAAPSCQIQFTCKGNLILTRPGRLDGAGSSISSPSVSPNTNSNSGERPLRSRSVIEGHNALLQLNSPTQDYRRVMSENRGTGLLRTSGVELSPAARLFTGRADDEWSGVSQRSPSTGSRLSTCSSEIVDDSGLIQDAISEAISDYGSVTRFKDDVQNPSPPSVLQERGMNDELYDQLIQAMAEADSSKQDAFEESLRRRKAEKDAIEAKRRVKASENLYTEELRRRLEIEESLKKTNEEHGNIKKELDGVSEELRTALEQISVLESQIADSDHTVHDLEQKMFSAVELLQNYKKERDELQVECDNALRLLEEMREKQAEEASCSSTSQFYTEFSFPEVKEATRDFDSSLKIGEGGYGSIYRGFIRHTEVAIKMLHSHSLQGPTEFQQEVNVLSKLRHPNLVTLIGACTDAWVIIYEYLSGGSLEDRLNCKDNTPPLSWQTRIRIAAELCSVLIFLHSCSIVHGDLKPANLLLDKNLVAKLSDFGICRVLSQNELSSNNTSFCCRTDPKGTFVYMDPEFLSTGELTSKSDTYSFGIILLRLLTGRPALGLTKEVQRALNEENLKNILDPTAGDWPFVQAQQLVLLAMHCCDPVRKNRPDLASEVSRVLEPMRFSCGLSSSSVFGSERHCHIPHYFICPIFQEIMQDPVVAADGFTYEAEALKGWLDSGRNTSPMTNLELANSNLVPNHALRSAIQEWLQKP</sequence>
<name>A0AAD8NRY0_TARER</name>
<dbReference type="InterPro" id="IPR014729">
    <property type="entry name" value="Rossmann-like_a/b/a_fold"/>
</dbReference>
<dbReference type="PROSITE" id="PS51698">
    <property type="entry name" value="U_BOX"/>
    <property type="match status" value="1"/>
</dbReference>
<dbReference type="SUPFAM" id="SSF56112">
    <property type="entry name" value="Protein kinase-like (PK-like)"/>
    <property type="match status" value="1"/>
</dbReference>
<dbReference type="PROSITE" id="PS50011">
    <property type="entry name" value="PROTEIN_KINASE_DOM"/>
    <property type="match status" value="1"/>
</dbReference>
<gene>
    <name evidence="16" type="ORF">QVD17_27829</name>
</gene>
<comment type="catalytic activity">
    <reaction evidence="1">
        <text>S-ubiquitinyl-[E2 ubiquitin-conjugating enzyme]-L-cysteine + [acceptor protein]-L-lysine = [E2 ubiquitin-conjugating enzyme]-L-cysteine + N(6)-ubiquitinyl-[acceptor protein]-L-lysine.</text>
        <dbReference type="EC" id="2.3.2.27"/>
    </reaction>
</comment>
<protein>
    <recommendedName>
        <fullName evidence="4">RING-type E3 ubiquitin transferase</fullName>
        <ecNumber evidence="4">2.3.2.27</ecNumber>
    </recommendedName>
</protein>
<comment type="caution">
    <text evidence="16">The sequence shown here is derived from an EMBL/GenBank/DDBJ whole genome shotgun (WGS) entry which is preliminary data.</text>
</comment>
<dbReference type="InterPro" id="IPR003613">
    <property type="entry name" value="Ubox_domain"/>
</dbReference>
<dbReference type="InterPro" id="IPR011009">
    <property type="entry name" value="Kinase-like_dom_sf"/>
</dbReference>
<dbReference type="PROSITE" id="PS00108">
    <property type="entry name" value="PROTEIN_KINASE_ST"/>
    <property type="match status" value="1"/>
</dbReference>
<dbReference type="Proteomes" id="UP001229421">
    <property type="component" value="Unassembled WGS sequence"/>
</dbReference>
<dbReference type="PANTHER" id="PTHR45647:SF100">
    <property type="entry name" value="U-BOX DOMAIN-CONTAINING PROTEIN 33"/>
    <property type="match status" value="1"/>
</dbReference>
<keyword evidence="6" id="KW-0808">Transferase</keyword>
<reference evidence="16" key="1">
    <citation type="journal article" date="2023" name="bioRxiv">
        <title>Improved chromosome-level genome assembly for marigold (Tagetes erecta).</title>
        <authorList>
            <person name="Jiang F."/>
            <person name="Yuan L."/>
            <person name="Wang S."/>
            <person name="Wang H."/>
            <person name="Xu D."/>
            <person name="Wang A."/>
            <person name="Fan W."/>
        </authorList>
    </citation>
    <scope>NUCLEOTIDE SEQUENCE</scope>
    <source>
        <strain evidence="16">WSJ</strain>
        <tissue evidence="16">Leaf</tissue>
    </source>
</reference>
<dbReference type="Gene3D" id="3.30.200.20">
    <property type="entry name" value="Phosphorylase Kinase, domain 1"/>
    <property type="match status" value="1"/>
</dbReference>
<evidence type="ECO:0000256" key="8">
    <source>
        <dbReference type="ARBA" id="ARBA00022777"/>
    </source>
</evidence>
<dbReference type="InterPro" id="IPR017441">
    <property type="entry name" value="Protein_kinase_ATP_BS"/>
</dbReference>
<dbReference type="InterPro" id="IPR051348">
    <property type="entry name" value="U-box_ubiquitin_ligases"/>
</dbReference>
<dbReference type="CDD" id="cd16655">
    <property type="entry name" value="RING-Ubox_WDSUB1-like"/>
    <property type="match status" value="1"/>
</dbReference>
<dbReference type="PROSITE" id="PS00107">
    <property type="entry name" value="PROTEIN_KINASE_ATP"/>
    <property type="match status" value="1"/>
</dbReference>
<dbReference type="SMART" id="SM00504">
    <property type="entry name" value="Ubox"/>
    <property type="match status" value="1"/>
</dbReference>
<dbReference type="EMBL" id="JAUHHV010000007">
    <property type="protein sequence ID" value="KAK1418683.1"/>
    <property type="molecule type" value="Genomic_DNA"/>
</dbReference>
<keyword evidence="7 11" id="KW-0547">Nucleotide-binding</keyword>